<dbReference type="Proteomes" id="UP000001067">
    <property type="component" value="Unassembled WGS sequence"/>
</dbReference>
<sequence>MTTRQPLQPLSPLSANLGNTHYAHLERAAASRRANGNRAMEERNHDDHHHHHQENMHDAASVVSGLSSLENEADEFEKLMIQNERDERRLSQALGGRPQAFRKARTHPRVGLTLENLERNNAAASGTSAQPKFDSPPSSGSARSGPAIHAPATWGRKGRTSASWMRTITYDEEQQQADDAMNNHSPLSHKTSTHGTPRVDQSQEWDLTFELNEASMIASTPYIPRSTKLDDIRQREIEAQKEQAVAAARPERVREASPEDANRRPPSMRTLDSVADSTATAETTAQAGPLSKTRRARTKSWQLMGKSQPVTGMGSEDPPVAMYKSTENIAAVDREVIATAKNGPAKRMPYRREDSQDLLRRLARASNTPSPQRVEPSRPSTAANSSQTMPLDAERTQSENKETPSEAPVPAGSKSESIPEQKREGAPREAEAEVEAEAEAVADAPAKQPPESLPDNDAEYVHVDATPLPKERPVLDAKTPMVTGAWVDTPGPRTMSRPVTREGASSRSLSPRKKSPKGSLRRNASSERPASIPEAEETAPTNLSTEVIRPKLPTSALQAVVDSAKSKGRRESADYGDSTINSLEELITPLPDSPAPEEDTLQGLPLPTSSPRNEAERQRQQEALHLHRMADHLRATRTSLRDASRGMKRVEDQIVHVEDGENGEKIAVISRSCPCASASHHMQDFSMWEWWKSLFWEQKLKTSRYMSHSGWRVCGGLTGLSIFLIGLFMWWVGEEIACEIYCHPTYAYSSPYPFSVKPNAPKYPYVLPTLVYRSCIRDWWVPISSFFGWIAATAWACVFGFQDVQGVGAYQAGAGYAGVARSSVGVQGVNGGVRENRWVSEEAARLMEEKGWEASMFNDEVLPRK</sequence>
<reference evidence="3 4" key="1">
    <citation type="journal article" date="2010" name="Genome Biol.">
        <title>A first genome assembly of the barley fungal pathogen Pyrenophora teres f. teres.</title>
        <authorList>
            <person name="Ellwood S.R."/>
            <person name="Liu Z."/>
            <person name="Syme R.A."/>
            <person name="Lai Z."/>
            <person name="Hane J.K."/>
            <person name="Keiper F."/>
            <person name="Moffat C.S."/>
            <person name="Oliver R.P."/>
            <person name="Friesen T.L."/>
        </authorList>
    </citation>
    <scope>NUCLEOTIDE SEQUENCE [LARGE SCALE GENOMIC DNA]</scope>
    <source>
        <strain evidence="3 4">0-1</strain>
    </source>
</reference>
<evidence type="ECO:0000313" key="3">
    <source>
        <dbReference type="EMBL" id="EFQ95249.1"/>
    </source>
</evidence>
<feature type="compositionally biased region" description="Polar residues" evidence="1">
    <location>
        <begin position="182"/>
        <end position="199"/>
    </location>
</feature>
<feature type="region of interest" description="Disordered" evidence="1">
    <location>
        <begin position="340"/>
        <end position="550"/>
    </location>
</feature>
<feature type="region of interest" description="Disordered" evidence="1">
    <location>
        <begin position="559"/>
        <end position="578"/>
    </location>
</feature>
<gene>
    <name evidence="3" type="ORF">PTT_06798</name>
</gene>
<evidence type="ECO:0000256" key="1">
    <source>
        <dbReference type="SAM" id="MobiDB-lite"/>
    </source>
</evidence>
<feature type="compositionally biased region" description="Polar residues" evidence="1">
    <location>
        <begin position="378"/>
        <end position="389"/>
    </location>
</feature>
<dbReference type="eggNOG" id="ENOG502SBBS">
    <property type="taxonomic scope" value="Eukaryota"/>
</dbReference>
<feature type="region of interest" description="Disordered" evidence="1">
    <location>
        <begin position="28"/>
        <end position="57"/>
    </location>
</feature>
<keyword evidence="2" id="KW-0812">Transmembrane</keyword>
<keyword evidence="4" id="KW-1185">Reference proteome</keyword>
<name>E3RG97_PYRTT</name>
<protein>
    <submittedName>
        <fullName evidence="3">Uncharacterized protein</fullName>
    </submittedName>
</protein>
<dbReference type="EMBL" id="GL532865">
    <property type="protein sequence ID" value="EFQ95249.1"/>
    <property type="molecule type" value="Genomic_DNA"/>
</dbReference>
<proteinExistence type="predicted"/>
<keyword evidence="2" id="KW-0472">Membrane</keyword>
<feature type="region of interest" description="Disordered" evidence="1">
    <location>
        <begin position="243"/>
        <end position="299"/>
    </location>
</feature>
<feature type="compositionally biased region" description="Polar residues" evidence="1">
    <location>
        <begin position="275"/>
        <end position="286"/>
    </location>
</feature>
<feature type="compositionally biased region" description="Basic and acidic residues" evidence="1">
    <location>
        <begin position="39"/>
        <end position="57"/>
    </location>
</feature>
<organism evidence="4">
    <name type="scientific">Pyrenophora teres f. teres (strain 0-1)</name>
    <name type="common">Barley net blotch fungus</name>
    <name type="synonym">Drechslera teres f. teres</name>
    <dbReference type="NCBI Taxonomy" id="861557"/>
    <lineage>
        <taxon>Eukaryota</taxon>
        <taxon>Fungi</taxon>
        <taxon>Dikarya</taxon>
        <taxon>Ascomycota</taxon>
        <taxon>Pezizomycotina</taxon>
        <taxon>Dothideomycetes</taxon>
        <taxon>Pleosporomycetidae</taxon>
        <taxon>Pleosporales</taxon>
        <taxon>Pleosporineae</taxon>
        <taxon>Pleosporaceae</taxon>
        <taxon>Pyrenophora</taxon>
    </lineage>
</organism>
<feature type="region of interest" description="Disordered" evidence="1">
    <location>
        <begin position="587"/>
        <end position="621"/>
    </location>
</feature>
<keyword evidence="2" id="KW-1133">Transmembrane helix</keyword>
<feature type="compositionally biased region" description="Basic and acidic residues" evidence="1">
    <location>
        <begin position="392"/>
        <end position="404"/>
    </location>
</feature>
<feature type="region of interest" description="Disordered" evidence="1">
    <location>
        <begin position="90"/>
        <end position="160"/>
    </location>
</feature>
<accession>E3RG97</accession>
<dbReference type="AlphaFoldDB" id="E3RG97"/>
<feature type="compositionally biased region" description="Basic residues" evidence="1">
    <location>
        <begin position="510"/>
        <end position="520"/>
    </location>
</feature>
<feature type="compositionally biased region" description="Basic and acidic residues" evidence="1">
    <location>
        <begin position="350"/>
        <end position="360"/>
    </location>
</feature>
<dbReference type="HOGENOM" id="CLU_355623_0_0_1"/>
<evidence type="ECO:0000256" key="2">
    <source>
        <dbReference type="SAM" id="Phobius"/>
    </source>
</evidence>
<feature type="compositionally biased region" description="Basic and acidic residues" evidence="1">
    <location>
        <begin position="249"/>
        <end position="263"/>
    </location>
</feature>
<feature type="compositionally biased region" description="Low complexity" evidence="1">
    <location>
        <begin position="135"/>
        <end position="147"/>
    </location>
</feature>
<dbReference type="KEGG" id="pte:PTT_06798"/>
<feature type="compositionally biased region" description="Basic and acidic residues" evidence="1">
    <location>
        <begin position="417"/>
        <end position="431"/>
    </location>
</feature>
<dbReference type="STRING" id="861557.E3RG97"/>
<evidence type="ECO:0000313" key="4">
    <source>
        <dbReference type="Proteomes" id="UP000001067"/>
    </source>
</evidence>
<dbReference type="OrthoDB" id="3439035at2759"/>
<feature type="region of interest" description="Disordered" evidence="1">
    <location>
        <begin position="176"/>
        <end position="199"/>
    </location>
</feature>
<feature type="transmembrane region" description="Helical" evidence="2">
    <location>
        <begin position="709"/>
        <end position="732"/>
    </location>
</feature>